<name>A0A7X0TTS8_9GAMM</name>
<gene>
    <name evidence="2" type="ORF">HNQ55_001984</name>
</gene>
<sequence>MKKTLLAASLLLGCSTNVYADAIGVYVGANVWDQKAKGVLGSSNDQLDFNLADQQQMNYSLAVEHPLPFIPNAKVASTSLQTDGMLTLNSPFEFDGKTFDESSQASANFDVSFVDYTLYYELFDNDLLSFDFGITGRDFDGSVMVTGQVNGSVASGEISTSEIVPMLYARTNIGLPFTGLNFFAEGNFLSIKDHTLYDYQAGISYELVDNLAIDINLTLGYRALKLELDDLSDLYTDIEFNGIFAGVVVHF</sequence>
<dbReference type="NCBIfam" id="TIGR04219">
    <property type="entry name" value="OMP_w_GlyGly"/>
    <property type="match status" value="1"/>
</dbReference>
<dbReference type="AlphaFoldDB" id="A0A7X0TTS8"/>
<evidence type="ECO:0000256" key="1">
    <source>
        <dbReference type="SAM" id="SignalP"/>
    </source>
</evidence>
<dbReference type="Proteomes" id="UP000537141">
    <property type="component" value="Unassembled WGS sequence"/>
</dbReference>
<accession>A0A7X0TTS8</accession>
<organism evidence="2 3">
    <name type="scientific">Thalassotalea piscium</name>
    <dbReference type="NCBI Taxonomy" id="1230533"/>
    <lineage>
        <taxon>Bacteria</taxon>
        <taxon>Pseudomonadati</taxon>
        <taxon>Pseudomonadota</taxon>
        <taxon>Gammaproteobacteria</taxon>
        <taxon>Alteromonadales</taxon>
        <taxon>Colwelliaceae</taxon>
        <taxon>Thalassotalea</taxon>
    </lineage>
</organism>
<feature type="chain" id="PRO_5030853854" evidence="1">
    <location>
        <begin position="21"/>
        <end position="251"/>
    </location>
</feature>
<dbReference type="RefSeq" id="WP_184424251.1">
    <property type="nucleotide sequence ID" value="NZ_AP027362.1"/>
</dbReference>
<proteinExistence type="predicted"/>
<dbReference type="EMBL" id="JACHHU010000014">
    <property type="protein sequence ID" value="MBB6543463.1"/>
    <property type="molecule type" value="Genomic_DNA"/>
</dbReference>
<protein>
    <submittedName>
        <fullName evidence="2">Outer membrane protein</fullName>
    </submittedName>
</protein>
<reference evidence="2 3" key="1">
    <citation type="submission" date="2020-08" db="EMBL/GenBank/DDBJ databases">
        <title>Genomic Encyclopedia of Type Strains, Phase IV (KMG-IV): sequencing the most valuable type-strain genomes for metagenomic binning, comparative biology and taxonomic classification.</title>
        <authorList>
            <person name="Goeker M."/>
        </authorList>
    </citation>
    <scope>NUCLEOTIDE SEQUENCE [LARGE SCALE GENOMIC DNA]</scope>
    <source>
        <strain evidence="2 3">DSM 26287</strain>
    </source>
</reference>
<evidence type="ECO:0000313" key="2">
    <source>
        <dbReference type="EMBL" id="MBB6543463.1"/>
    </source>
</evidence>
<feature type="signal peptide" evidence="1">
    <location>
        <begin position="1"/>
        <end position="20"/>
    </location>
</feature>
<keyword evidence="3" id="KW-1185">Reference proteome</keyword>
<keyword evidence="1" id="KW-0732">Signal</keyword>
<dbReference type="InterPro" id="IPR026387">
    <property type="entry name" value="OMP_w_GlyGly"/>
</dbReference>
<comment type="caution">
    <text evidence="2">The sequence shown here is derived from an EMBL/GenBank/DDBJ whole genome shotgun (WGS) entry which is preliminary data.</text>
</comment>
<evidence type="ECO:0000313" key="3">
    <source>
        <dbReference type="Proteomes" id="UP000537141"/>
    </source>
</evidence>